<gene>
    <name evidence="5" type="ORF">GSTUAT00002921001</name>
</gene>
<evidence type="ECO:0000256" key="2">
    <source>
        <dbReference type="ARBA" id="ARBA00023242"/>
    </source>
</evidence>
<feature type="region of interest" description="Disordered" evidence="3">
    <location>
        <begin position="202"/>
        <end position="226"/>
    </location>
</feature>
<feature type="compositionally biased region" description="Low complexity" evidence="3">
    <location>
        <begin position="78"/>
        <end position="88"/>
    </location>
</feature>
<dbReference type="Pfam" id="PF18115">
    <property type="entry name" value="Tudor_3"/>
    <property type="match status" value="1"/>
</dbReference>
<feature type="compositionally biased region" description="Low complexity" evidence="3">
    <location>
        <begin position="173"/>
        <end position="182"/>
    </location>
</feature>
<dbReference type="EMBL" id="LN890979">
    <property type="protein sequence ID" value="CUS13006.1"/>
    <property type="molecule type" value="Genomic_DNA"/>
</dbReference>
<feature type="domain" description="Tudor" evidence="4">
    <location>
        <begin position="92"/>
        <end position="154"/>
    </location>
</feature>
<feature type="region of interest" description="Disordered" evidence="3">
    <location>
        <begin position="246"/>
        <end position="300"/>
    </location>
</feature>
<dbReference type="CDD" id="cd20446">
    <property type="entry name" value="Tudor_SpSPF30-like"/>
    <property type="match status" value="1"/>
</dbReference>
<evidence type="ECO:0000313" key="5">
    <source>
        <dbReference type="EMBL" id="CUS13006.1"/>
    </source>
</evidence>
<feature type="region of interest" description="Disordered" evidence="3">
    <location>
        <begin position="152"/>
        <end position="182"/>
    </location>
</feature>
<keyword evidence="2" id="KW-0539">Nucleus</keyword>
<keyword evidence="6" id="KW-1185">Reference proteome</keyword>
<sequence>MEAELKEYKLQLESVEAALKADPENPELVGLVKELKEVIALTESLLAEQAGRAPSPPPPSHHHNRSHASHSNKRDLPSASNEVGGAGAGSSSIYAVGDNVLARWTSGDNQLYPARITSVMGSQQNPVYIVKFTQYSATETLHAQHIKPASNFASKKRKLDSSPIRSNGNNIGPSSASSTPTASAISNSAIISQPATINTELAEASRRESSKAADGPSKVAKTGRKIAQKKVLEEGKKKWQDFASKGVKGKTGKAKKIGESSMFRTPEGVHGRVGFTGSGQPMRKDVARGKHVYHQGEEED</sequence>
<reference evidence="5" key="1">
    <citation type="submission" date="2015-10" db="EMBL/GenBank/DDBJ databases">
        <authorList>
            <person name="Regsiter A."/>
            <person name="william w."/>
        </authorList>
    </citation>
    <scope>NUCLEOTIDE SEQUENCE</scope>
    <source>
        <strain evidence="5">Montdore</strain>
    </source>
</reference>
<accession>A0A292PZL2</accession>
<dbReference type="PANTHER" id="PTHR46297:SF2">
    <property type="entry name" value="TUDOR DOMAIN-CONTAINING PROTEIN"/>
    <property type="match status" value="1"/>
</dbReference>
<evidence type="ECO:0000256" key="3">
    <source>
        <dbReference type="SAM" id="MobiDB-lite"/>
    </source>
</evidence>
<organism evidence="5 6">
    <name type="scientific">Tuber aestivum</name>
    <name type="common">summer truffle</name>
    <dbReference type="NCBI Taxonomy" id="59557"/>
    <lineage>
        <taxon>Eukaryota</taxon>
        <taxon>Fungi</taxon>
        <taxon>Dikarya</taxon>
        <taxon>Ascomycota</taxon>
        <taxon>Pezizomycotina</taxon>
        <taxon>Pezizomycetes</taxon>
        <taxon>Pezizales</taxon>
        <taxon>Tuberaceae</taxon>
        <taxon>Tuber</taxon>
    </lineage>
</organism>
<feature type="compositionally biased region" description="Polar residues" evidence="3">
    <location>
        <begin position="163"/>
        <end position="172"/>
    </location>
</feature>
<evidence type="ECO:0000313" key="6">
    <source>
        <dbReference type="Proteomes" id="UP001412239"/>
    </source>
</evidence>
<feature type="compositionally biased region" description="Basic residues" evidence="3">
    <location>
        <begin position="60"/>
        <end position="71"/>
    </location>
</feature>
<dbReference type="SUPFAM" id="SSF63748">
    <property type="entry name" value="Tudor/PWWP/MBT"/>
    <property type="match status" value="1"/>
</dbReference>
<dbReference type="GO" id="GO:0005634">
    <property type="term" value="C:nucleus"/>
    <property type="evidence" value="ECO:0007669"/>
    <property type="project" value="UniProtKB-SubCell"/>
</dbReference>
<name>A0A292PZL2_9PEZI</name>
<comment type="subcellular location">
    <subcellularLocation>
        <location evidence="1">Nucleus</location>
    </subcellularLocation>
</comment>
<dbReference type="InterPro" id="IPR041297">
    <property type="entry name" value="Crb2_Tudor"/>
</dbReference>
<dbReference type="SMART" id="SM00333">
    <property type="entry name" value="TUDOR"/>
    <property type="match status" value="1"/>
</dbReference>
<dbReference type="PANTHER" id="PTHR46297">
    <property type="entry name" value="ZINC FINGER CCCH-TYPE WITH G PATCH DOMAIN-CONTAINING PROTEIN"/>
    <property type="match status" value="1"/>
</dbReference>
<dbReference type="Proteomes" id="UP001412239">
    <property type="component" value="Unassembled WGS sequence"/>
</dbReference>
<feature type="region of interest" description="Disordered" evidence="3">
    <location>
        <begin position="46"/>
        <end position="88"/>
    </location>
</feature>
<evidence type="ECO:0000256" key="1">
    <source>
        <dbReference type="ARBA" id="ARBA00004123"/>
    </source>
</evidence>
<evidence type="ECO:0000259" key="4">
    <source>
        <dbReference type="SMART" id="SM00333"/>
    </source>
</evidence>
<proteinExistence type="predicted"/>
<dbReference type="Gene3D" id="2.30.30.140">
    <property type="match status" value="1"/>
</dbReference>
<protein>
    <recommendedName>
        <fullName evidence="4">Tudor domain-containing protein</fullName>
    </recommendedName>
</protein>
<dbReference type="InterPro" id="IPR002999">
    <property type="entry name" value="Tudor"/>
</dbReference>
<dbReference type="AlphaFoldDB" id="A0A292PZL2"/>